<keyword evidence="1" id="KW-1133">Transmembrane helix</keyword>
<name>A0A285P7Y8_9BACI</name>
<feature type="transmembrane region" description="Helical" evidence="1">
    <location>
        <begin position="200"/>
        <end position="222"/>
    </location>
</feature>
<feature type="transmembrane region" description="Helical" evidence="1">
    <location>
        <begin position="85"/>
        <end position="107"/>
    </location>
</feature>
<evidence type="ECO:0000256" key="1">
    <source>
        <dbReference type="SAM" id="Phobius"/>
    </source>
</evidence>
<feature type="transmembrane region" description="Helical" evidence="1">
    <location>
        <begin position="167"/>
        <end position="188"/>
    </location>
</feature>
<keyword evidence="1" id="KW-0812">Transmembrane</keyword>
<accession>A0A285P7Y8</accession>
<reference evidence="3" key="1">
    <citation type="submission" date="2017-09" db="EMBL/GenBank/DDBJ databases">
        <authorList>
            <person name="Varghese N."/>
            <person name="Submissions S."/>
        </authorList>
    </citation>
    <scope>NUCLEOTIDE SEQUENCE [LARGE SCALE GENOMIC DNA]</scope>
    <source>
        <strain evidence="3">CGMCC 1.8913</strain>
    </source>
</reference>
<organism evidence="2 3">
    <name type="scientific">Terribacillus aidingensis</name>
    <dbReference type="NCBI Taxonomy" id="586416"/>
    <lineage>
        <taxon>Bacteria</taxon>
        <taxon>Bacillati</taxon>
        <taxon>Bacillota</taxon>
        <taxon>Bacilli</taxon>
        <taxon>Bacillales</taxon>
        <taxon>Bacillaceae</taxon>
        <taxon>Terribacillus</taxon>
    </lineage>
</organism>
<keyword evidence="3" id="KW-1185">Reference proteome</keyword>
<dbReference type="AlphaFoldDB" id="A0A285P7Y8"/>
<evidence type="ECO:0000313" key="2">
    <source>
        <dbReference type="EMBL" id="SNZ16256.1"/>
    </source>
</evidence>
<dbReference type="Proteomes" id="UP000219356">
    <property type="component" value="Unassembled WGS sequence"/>
</dbReference>
<feature type="transmembrane region" description="Helical" evidence="1">
    <location>
        <begin position="21"/>
        <end position="38"/>
    </location>
</feature>
<evidence type="ECO:0008006" key="4">
    <source>
        <dbReference type="Google" id="ProtNLM"/>
    </source>
</evidence>
<feature type="transmembrane region" description="Helical" evidence="1">
    <location>
        <begin position="44"/>
        <end position="64"/>
    </location>
</feature>
<sequence>MKQIQALLYFFTVDSRRTVTIFCSILLLIITILAVLGATVGDVMYISITAPAYIFMFIFGFRMIQESLPFAIKRGATRKSYHAAVGIFILLISLVMVMFLTAVQFVLYSVLRAVDINNINILRPIAENTVPKSILYSLPLDYAFLLFFFAAGFFLGIIVYKYGFLGGAIVSGIALIALTVAAASQDWLIDFLMWAQNLAILPAFGLIAAIAIVCYTISWFFIRTSTSIGERAA</sequence>
<protein>
    <recommendedName>
        <fullName evidence="4">ABC-2 family transporter protein</fullName>
    </recommendedName>
</protein>
<keyword evidence="1" id="KW-0472">Membrane</keyword>
<dbReference type="RefSeq" id="WP_097043122.1">
    <property type="nucleotide sequence ID" value="NZ_OBEK01000004.1"/>
</dbReference>
<evidence type="ECO:0000313" key="3">
    <source>
        <dbReference type="Proteomes" id="UP000219356"/>
    </source>
</evidence>
<dbReference type="OrthoDB" id="2453726at2"/>
<feature type="transmembrane region" description="Helical" evidence="1">
    <location>
        <begin position="142"/>
        <end position="160"/>
    </location>
</feature>
<proteinExistence type="predicted"/>
<dbReference type="EMBL" id="OBEK01000004">
    <property type="protein sequence ID" value="SNZ16256.1"/>
    <property type="molecule type" value="Genomic_DNA"/>
</dbReference>
<gene>
    <name evidence="2" type="ORF">SAMN05421503_2904</name>
</gene>